<keyword evidence="1" id="KW-0732">Signal</keyword>
<accession>A0A1E3B8F1</accession>
<evidence type="ECO:0000256" key="1">
    <source>
        <dbReference type="SAM" id="SignalP"/>
    </source>
</evidence>
<name>A0A1E3B8F1_ASPCR</name>
<sequence>MHMRNIFTTIALLALGASAVPLDANAMANNVNDAPTKRLEADQGYEGIVKRLEADPGYEGDTSRVINKRIDADQGYEGIVKRADADQGYEGFGGG</sequence>
<comment type="caution">
    <text evidence="2">The sequence shown here is derived from an EMBL/GenBank/DDBJ whole genome shotgun (WGS) entry which is preliminary data.</text>
</comment>
<keyword evidence="3" id="KW-1185">Reference proteome</keyword>
<gene>
    <name evidence="2" type="ORF">SI65_06925</name>
</gene>
<evidence type="ECO:0000313" key="3">
    <source>
        <dbReference type="Proteomes" id="UP000094569"/>
    </source>
</evidence>
<feature type="signal peptide" evidence="1">
    <location>
        <begin position="1"/>
        <end position="19"/>
    </location>
</feature>
<protein>
    <submittedName>
        <fullName evidence="2">Uncharacterized protein</fullName>
    </submittedName>
</protein>
<reference evidence="2 3" key="1">
    <citation type="journal article" date="2016" name="BMC Genomics">
        <title>Comparative genomic and transcriptomic analyses of the Fuzhuan brick tea-fermentation fungus Aspergillus cristatus.</title>
        <authorList>
            <person name="Ge Y."/>
            <person name="Wang Y."/>
            <person name="Liu Y."/>
            <person name="Tan Y."/>
            <person name="Ren X."/>
            <person name="Zhang X."/>
            <person name="Hyde K.D."/>
            <person name="Liu Y."/>
            <person name="Liu Z."/>
        </authorList>
    </citation>
    <scope>NUCLEOTIDE SEQUENCE [LARGE SCALE GENOMIC DNA]</scope>
    <source>
        <strain evidence="2 3">GZAAS20.1005</strain>
    </source>
</reference>
<dbReference type="VEuPathDB" id="FungiDB:SI65_06925"/>
<proteinExistence type="predicted"/>
<dbReference type="EMBL" id="JXNT01000008">
    <property type="protein sequence ID" value="ODM17250.1"/>
    <property type="molecule type" value="Genomic_DNA"/>
</dbReference>
<evidence type="ECO:0000313" key="2">
    <source>
        <dbReference type="EMBL" id="ODM17250.1"/>
    </source>
</evidence>
<dbReference type="AlphaFoldDB" id="A0A1E3B8F1"/>
<dbReference type="Proteomes" id="UP000094569">
    <property type="component" value="Unassembled WGS sequence"/>
</dbReference>
<organism evidence="2 3">
    <name type="scientific">Aspergillus cristatus</name>
    <name type="common">Chinese Fuzhuan brick tea-fermentation fungus</name>
    <name type="synonym">Eurotium cristatum</name>
    <dbReference type="NCBI Taxonomy" id="573508"/>
    <lineage>
        <taxon>Eukaryota</taxon>
        <taxon>Fungi</taxon>
        <taxon>Dikarya</taxon>
        <taxon>Ascomycota</taxon>
        <taxon>Pezizomycotina</taxon>
        <taxon>Eurotiomycetes</taxon>
        <taxon>Eurotiomycetidae</taxon>
        <taxon>Eurotiales</taxon>
        <taxon>Aspergillaceae</taxon>
        <taxon>Aspergillus</taxon>
        <taxon>Aspergillus subgen. Aspergillus</taxon>
    </lineage>
</organism>
<feature type="chain" id="PRO_5009123569" evidence="1">
    <location>
        <begin position="20"/>
        <end position="95"/>
    </location>
</feature>